<dbReference type="EMBL" id="JAMZFT010000002">
    <property type="protein sequence ID" value="MCP1337093.1"/>
    <property type="molecule type" value="Genomic_DNA"/>
</dbReference>
<dbReference type="InterPro" id="IPR051450">
    <property type="entry name" value="Gfo/Idh/MocA_Oxidoreductases"/>
</dbReference>
<accession>A0A9J6PCM7</accession>
<gene>
    <name evidence="3" type="ORF">NJQ99_11775</name>
</gene>
<dbReference type="PANTHER" id="PTHR43377">
    <property type="entry name" value="BILIVERDIN REDUCTASE A"/>
    <property type="match status" value="1"/>
</dbReference>
<protein>
    <submittedName>
        <fullName evidence="3">Gfo/Idh/MocA family oxidoreductase</fullName>
    </submittedName>
</protein>
<sequence length="332" mass="35470">MTDQSSKPVRLLIAGLGRWGQTMVRSVQGVSADVCFAGAIVRRKEPVLDFAQSTGMALFGSLRDAVEETGADGLVLATPHSQHEGQALEGLEAGLPVLVEKPFTLTRESAVRVVEAAKARGLLVTVGFNRRFAPAMQKLRTLVRSGELGTVQAVEGNFSGSFAYRYRPGMWRVSAEEAPAGGMTPMGVHVLDAMIDLAGPIEAVETRSIRRVVEIDQDDTTMVSVRFSSGALGVLTTLTTTAPIWRVQVSGSRGWAVAEGHERLVHAPIDGPVTETRFPPTDIERAELEAFAAAVRGTAVFPVRPDEAVEGVATLEAVVTSARSGGWVKVRR</sequence>
<feature type="domain" description="Gfo/Idh/MocA-like oxidoreductase N-terminal" evidence="1">
    <location>
        <begin position="10"/>
        <end position="128"/>
    </location>
</feature>
<dbReference type="InterPro" id="IPR036291">
    <property type="entry name" value="NAD(P)-bd_dom_sf"/>
</dbReference>
<dbReference type="SUPFAM" id="SSF51735">
    <property type="entry name" value="NAD(P)-binding Rossmann-fold domains"/>
    <property type="match status" value="1"/>
</dbReference>
<dbReference type="PANTHER" id="PTHR43377:SF1">
    <property type="entry name" value="BILIVERDIN REDUCTASE A"/>
    <property type="match status" value="1"/>
</dbReference>
<dbReference type="Pfam" id="PF01408">
    <property type="entry name" value="GFO_IDH_MocA"/>
    <property type="match status" value="1"/>
</dbReference>
<evidence type="ECO:0000313" key="4">
    <source>
        <dbReference type="Proteomes" id="UP001055804"/>
    </source>
</evidence>
<organism evidence="3 4">
    <name type="scientific">Futiania mangrovi</name>
    <dbReference type="NCBI Taxonomy" id="2959716"/>
    <lineage>
        <taxon>Bacteria</taxon>
        <taxon>Pseudomonadati</taxon>
        <taxon>Pseudomonadota</taxon>
        <taxon>Alphaproteobacteria</taxon>
        <taxon>Futianiales</taxon>
        <taxon>Futianiaceae</taxon>
        <taxon>Futiania</taxon>
    </lineage>
</organism>
<dbReference type="Pfam" id="PF22725">
    <property type="entry name" value="GFO_IDH_MocA_C3"/>
    <property type="match status" value="1"/>
</dbReference>
<evidence type="ECO:0000313" key="3">
    <source>
        <dbReference type="EMBL" id="MCP1337093.1"/>
    </source>
</evidence>
<dbReference type="Proteomes" id="UP001055804">
    <property type="component" value="Unassembled WGS sequence"/>
</dbReference>
<dbReference type="InterPro" id="IPR055170">
    <property type="entry name" value="GFO_IDH_MocA-like_dom"/>
</dbReference>
<dbReference type="GO" id="GO:0000166">
    <property type="term" value="F:nucleotide binding"/>
    <property type="evidence" value="ECO:0007669"/>
    <property type="project" value="InterPro"/>
</dbReference>
<dbReference type="Gene3D" id="3.30.360.10">
    <property type="entry name" value="Dihydrodipicolinate Reductase, domain 2"/>
    <property type="match status" value="1"/>
</dbReference>
<feature type="domain" description="GFO/IDH/MocA-like oxidoreductase" evidence="2">
    <location>
        <begin position="136"/>
        <end position="256"/>
    </location>
</feature>
<dbReference type="AlphaFoldDB" id="A0A9J6PCM7"/>
<dbReference type="Gene3D" id="3.40.50.720">
    <property type="entry name" value="NAD(P)-binding Rossmann-like Domain"/>
    <property type="match status" value="1"/>
</dbReference>
<dbReference type="RefSeq" id="WP_269333027.1">
    <property type="nucleotide sequence ID" value="NZ_JAMZFT010000002.1"/>
</dbReference>
<evidence type="ECO:0000259" key="2">
    <source>
        <dbReference type="Pfam" id="PF22725"/>
    </source>
</evidence>
<comment type="caution">
    <text evidence="3">The sequence shown here is derived from an EMBL/GenBank/DDBJ whole genome shotgun (WGS) entry which is preliminary data.</text>
</comment>
<keyword evidence="4" id="KW-1185">Reference proteome</keyword>
<dbReference type="SUPFAM" id="SSF55347">
    <property type="entry name" value="Glyceraldehyde-3-phosphate dehydrogenase-like, C-terminal domain"/>
    <property type="match status" value="1"/>
</dbReference>
<name>A0A9J6PCM7_9PROT</name>
<dbReference type="InterPro" id="IPR000683">
    <property type="entry name" value="Gfo/Idh/MocA-like_OxRdtase_N"/>
</dbReference>
<evidence type="ECO:0000259" key="1">
    <source>
        <dbReference type="Pfam" id="PF01408"/>
    </source>
</evidence>
<reference evidence="3" key="1">
    <citation type="submission" date="2022-06" db="EMBL/GenBank/DDBJ databases">
        <title>Isolation and Genomics of Futiania mangrovii gen. nov., sp. nov., a Rare and Metabolically-versatile member in the Class Alphaproteobacteria.</title>
        <authorList>
            <person name="Liu L."/>
            <person name="Huang W.-C."/>
            <person name="Pan J."/>
            <person name="Li J."/>
            <person name="Huang Y."/>
            <person name="Du H."/>
            <person name="Liu Y."/>
            <person name="Li M."/>
        </authorList>
    </citation>
    <scope>NUCLEOTIDE SEQUENCE</scope>
    <source>
        <strain evidence="3">FT118</strain>
    </source>
</reference>
<proteinExistence type="predicted"/>